<name>A0ABQ0JKI2_9VIBR</name>
<keyword evidence="4" id="KW-1185">Reference proteome</keyword>
<evidence type="ECO:0000259" key="2">
    <source>
        <dbReference type="Pfam" id="PF13511"/>
    </source>
</evidence>
<dbReference type="Pfam" id="PF13511">
    <property type="entry name" value="DUF4124"/>
    <property type="match status" value="1"/>
</dbReference>
<feature type="region of interest" description="Disordered" evidence="1">
    <location>
        <begin position="59"/>
        <end position="91"/>
    </location>
</feature>
<evidence type="ECO:0000256" key="1">
    <source>
        <dbReference type="SAM" id="MobiDB-lite"/>
    </source>
</evidence>
<comment type="caution">
    <text evidence="3">The sequence shown here is derived from an EMBL/GenBank/DDBJ whole genome shotgun (WGS) entry which is preliminary data.</text>
</comment>
<reference evidence="4" key="1">
    <citation type="submission" date="2014-09" db="EMBL/GenBank/DDBJ databases">
        <title>Vibrio variabilis JCM 19239. (C206) whole genome shotgun sequence.</title>
        <authorList>
            <person name="Sawabe T."/>
            <person name="Meirelles P."/>
            <person name="Nakanishi M."/>
            <person name="Sayaka M."/>
            <person name="Hattori M."/>
            <person name="Ohkuma M."/>
        </authorList>
    </citation>
    <scope>NUCLEOTIDE SEQUENCE [LARGE SCALE GENOMIC DNA]</scope>
    <source>
        <strain evidence="4">JCM 19239</strain>
    </source>
</reference>
<evidence type="ECO:0000313" key="3">
    <source>
        <dbReference type="EMBL" id="GAL29268.1"/>
    </source>
</evidence>
<proteinExistence type="predicted"/>
<dbReference type="InterPro" id="IPR025392">
    <property type="entry name" value="DUF4124"/>
</dbReference>
<feature type="domain" description="DUF4124" evidence="2">
    <location>
        <begin position="24"/>
        <end position="70"/>
    </location>
</feature>
<protein>
    <recommendedName>
        <fullName evidence="2">DUF4124 domain-containing protein</fullName>
    </recommendedName>
</protein>
<sequence length="190" mass="21085">MNSAWLSSPIFFRSRLLSFSILGLSLFSVNSYTSEVYVWKDTQGNLHFSDFPEHKDAKRIELPDAPPPPQVLNESDVDWTSSSLTDKEDKSSSALPLSVSIRSPQHDATIRSNAGVIDVIAELTPNLRTDQQLQLLLDGSPVMPPQSNPKWRLNNIDRGTHTLTLQILQSGKVIASSDTITVHLHRASVQ</sequence>
<evidence type="ECO:0000313" key="4">
    <source>
        <dbReference type="Proteomes" id="UP000029223"/>
    </source>
</evidence>
<dbReference type="EMBL" id="BBMS01000060">
    <property type="protein sequence ID" value="GAL29268.1"/>
    <property type="molecule type" value="Genomic_DNA"/>
</dbReference>
<dbReference type="Proteomes" id="UP000029223">
    <property type="component" value="Unassembled WGS sequence"/>
</dbReference>
<organism evidence="3 4">
    <name type="scientific">Vibrio variabilis</name>
    <dbReference type="NCBI Taxonomy" id="990271"/>
    <lineage>
        <taxon>Bacteria</taxon>
        <taxon>Pseudomonadati</taxon>
        <taxon>Pseudomonadota</taxon>
        <taxon>Gammaproteobacteria</taxon>
        <taxon>Vibrionales</taxon>
        <taxon>Vibrionaceae</taxon>
        <taxon>Vibrio</taxon>
    </lineage>
</organism>
<accession>A0ABQ0JKI2</accession>
<gene>
    <name evidence="3" type="ORF">JCM19239_792</name>
</gene>